<dbReference type="Pfam" id="PF09084">
    <property type="entry name" value="NMT1"/>
    <property type="match status" value="1"/>
</dbReference>
<comment type="subcellular location">
    <subcellularLocation>
        <location evidence="1">Periplasm</location>
    </subcellularLocation>
</comment>
<feature type="signal peptide" evidence="4">
    <location>
        <begin position="1"/>
        <end position="30"/>
    </location>
</feature>
<comment type="similarity">
    <text evidence="2">Belongs to the bacterial solute-binding protein SsuA/TauA family.</text>
</comment>
<reference evidence="6 7" key="1">
    <citation type="submission" date="2023-04" db="EMBL/GenBank/DDBJ databases">
        <title>A long-awaited taxogenomic arrangement of the family Halomonadaceae.</title>
        <authorList>
            <person name="De La Haba R."/>
            <person name="Chuvochina M."/>
            <person name="Wittouck S."/>
            <person name="Arahal D.R."/>
            <person name="Sanchez-Porro C."/>
            <person name="Hugenholtz P."/>
            <person name="Ventosa A."/>
        </authorList>
    </citation>
    <scope>NUCLEOTIDE SEQUENCE [LARGE SCALE GENOMIC DNA]</scope>
    <source>
        <strain evidence="6 7">DSM 21020</strain>
    </source>
</reference>
<keyword evidence="3 4" id="KW-0732">Signal</keyword>
<dbReference type="InterPro" id="IPR015168">
    <property type="entry name" value="SsuA/THI5"/>
</dbReference>
<dbReference type="EMBL" id="JARWAN010000029">
    <property type="protein sequence ID" value="MDR5900162.1"/>
    <property type="molecule type" value="Genomic_DNA"/>
</dbReference>
<feature type="chain" id="PRO_5046353076" evidence="4">
    <location>
        <begin position="31"/>
        <end position="361"/>
    </location>
</feature>
<evidence type="ECO:0000256" key="3">
    <source>
        <dbReference type="ARBA" id="ARBA00022729"/>
    </source>
</evidence>
<comment type="caution">
    <text evidence="6">The sequence shown here is derived from an EMBL/GenBank/DDBJ whole genome shotgun (WGS) entry which is preliminary data.</text>
</comment>
<gene>
    <name evidence="6" type="ORF">QC823_14375</name>
</gene>
<dbReference type="PANTHER" id="PTHR30024">
    <property type="entry name" value="ALIPHATIC SULFONATES-BINDING PROTEIN-RELATED"/>
    <property type="match status" value="1"/>
</dbReference>
<organism evidence="6 7">
    <name type="scientific">Vreelandella vilamensis</name>
    <dbReference type="NCBI Taxonomy" id="531309"/>
    <lineage>
        <taxon>Bacteria</taxon>
        <taxon>Pseudomonadati</taxon>
        <taxon>Pseudomonadota</taxon>
        <taxon>Gammaproteobacteria</taxon>
        <taxon>Oceanospirillales</taxon>
        <taxon>Halomonadaceae</taxon>
        <taxon>Vreelandella</taxon>
    </lineage>
</organism>
<sequence length="361" mass="39849">MSNVLFPRKTTAIATLLCASAVMLPSVAAAQDNDTINIGLNVSWPGFSFLEVARQKDLADDYDLNLTIFEDPLGGHAALAVGQIDVYLSTAEYTPFAIERGIDTVLVSHLNISYGVDKVLIADDMSAEELQGKKVGAPQAYIGEILMGMWLDREGLSPNDVEWVNLNADEAVGPVMSGDLAAAYMYEPWVTRVLENLDTAEIAANTAEPYYLDTGIFMDAMYMNKTFISEQRQAAMDMIRARFDALQYWHDNTEEVNQLFSDYLQWPVADIESVVGTNGKYLDDGLYMLDFDETARICGVLDGEPPHGIENGSMVQSVERTNEWWVTLGLMDEVHDAAKGVDCSLTADLVESGYRQSMSAR</sequence>
<evidence type="ECO:0000313" key="7">
    <source>
        <dbReference type="Proteomes" id="UP001254564"/>
    </source>
</evidence>
<keyword evidence="7" id="KW-1185">Reference proteome</keyword>
<dbReference type="Gene3D" id="3.40.190.10">
    <property type="entry name" value="Periplasmic binding protein-like II"/>
    <property type="match status" value="2"/>
</dbReference>
<dbReference type="Proteomes" id="UP001254564">
    <property type="component" value="Unassembled WGS sequence"/>
</dbReference>
<evidence type="ECO:0000256" key="1">
    <source>
        <dbReference type="ARBA" id="ARBA00004418"/>
    </source>
</evidence>
<dbReference type="SUPFAM" id="SSF53850">
    <property type="entry name" value="Periplasmic binding protein-like II"/>
    <property type="match status" value="1"/>
</dbReference>
<feature type="domain" description="SsuA/THI5-like" evidence="5">
    <location>
        <begin position="45"/>
        <end position="255"/>
    </location>
</feature>
<evidence type="ECO:0000313" key="6">
    <source>
        <dbReference type="EMBL" id="MDR5900162.1"/>
    </source>
</evidence>
<accession>A0ABU1H925</accession>
<proteinExistence type="inferred from homology"/>
<evidence type="ECO:0000256" key="4">
    <source>
        <dbReference type="SAM" id="SignalP"/>
    </source>
</evidence>
<name>A0ABU1H925_9GAMM</name>
<dbReference type="RefSeq" id="WP_309657039.1">
    <property type="nucleotide sequence ID" value="NZ_JARWAN010000029.1"/>
</dbReference>
<protein>
    <submittedName>
        <fullName evidence="6">ABC transporter substrate-binding protein</fullName>
    </submittedName>
</protein>
<evidence type="ECO:0000256" key="2">
    <source>
        <dbReference type="ARBA" id="ARBA00010742"/>
    </source>
</evidence>
<evidence type="ECO:0000259" key="5">
    <source>
        <dbReference type="Pfam" id="PF09084"/>
    </source>
</evidence>
<dbReference type="PANTHER" id="PTHR30024:SF47">
    <property type="entry name" value="TAURINE-BINDING PERIPLASMIC PROTEIN"/>
    <property type="match status" value="1"/>
</dbReference>